<dbReference type="REBASE" id="480627">
    <property type="entry name" value="M1.Pco3pORF18185P"/>
</dbReference>
<gene>
    <name evidence="11" type="ORF">C4C32_18185</name>
</gene>
<keyword evidence="4" id="KW-0949">S-adenosyl-L-methionine</keyword>
<dbReference type="GO" id="GO:0015667">
    <property type="term" value="F:site-specific DNA-methyltransferase (cytosine-N4-specific) activity"/>
    <property type="evidence" value="ECO:0007669"/>
    <property type="project" value="UniProtKB-EC"/>
</dbReference>
<proteinExistence type="inferred from homology"/>
<dbReference type="GO" id="GO:0009307">
    <property type="term" value="P:DNA restriction-modification system"/>
    <property type="evidence" value="ECO:0007669"/>
    <property type="project" value="UniProtKB-KW"/>
</dbReference>
<feature type="domain" description="DNA methylase N-4/N-6" evidence="10">
    <location>
        <begin position="10"/>
        <end position="374"/>
    </location>
</feature>
<feature type="compositionally biased region" description="Basic and acidic residues" evidence="9">
    <location>
        <begin position="253"/>
        <end position="275"/>
    </location>
</feature>
<accession>A0A8B6UYU9</accession>
<organism evidence="11 12">
    <name type="scientific">Pseudomonas corrugata</name>
    <dbReference type="NCBI Taxonomy" id="47879"/>
    <lineage>
        <taxon>Bacteria</taxon>
        <taxon>Pseudomonadati</taxon>
        <taxon>Pseudomonadota</taxon>
        <taxon>Gammaproteobacteria</taxon>
        <taxon>Pseudomonadales</taxon>
        <taxon>Pseudomonadaceae</taxon>
        <taxon>Pseudomonas</taxon>
    </lineage>
</organism>
<feature type="compositionally biased region" description="Polar residues" evidence="9">
    <location>
        <begin position="206"/>
        <end position="215"/>
    </location>
</feature>
<evidence type="ECO:0000313" key="11">
    <source>
        <dbReference type="EMBL" id="QTH17076.1"/>
    </source>
</evidence>
<reference evidence="11" key="1">
    <citation type="book" date="2019" name="MICROBIAL BIOTECHNOLOGY" publisher="Unknown Publisher">
        <title>Optimization of recombineering for directed mutagenesis of bacteria Pseudomonas corrugata 3'.</title>
        <authorList>
            <person name="Buinitskaja S.V."/>
            <person name="Pilipenok N."/>
            <person name="Valentovich L.N."/>
        </authorList>
    </citation>
    <scope>NUCLEOTIDE SEQUENCE</scope>
    <source>
        <strain evidence="11">3prime</strain>
    </source>
</reference>
<dbReference type="Proteomes" id="UP000663914">
    <property type="component" value="Chromosome"/>
</dbReference>
<evidence type="ECO:0000256" key="6">
    <source>
        <dbReference type="ARBA" id="ARBA00023125"/>
    </source>
</evidence>
<keyword evidence="2 11" id="KW-0489">Methyltransferase</keyword>
<dbReference type="PRINTS" id="PR00508">
    <property type="entry name" value="S21N4MTFRASE"/>
</dbReference>
<keyword evidence="5" id="KW-0680">Restriction system</keyword>
<dbReference type="Pfam" id="PF01555">
    <property type="entry name" value="N6_N4_Mtase"/>
    <property type="match status" value="1"/>
</dbReference>
<dbReference type="InterPro" id="IPR001091">
    <property type="entry name" value="RM_Methyltransferase"/>
</dbReference>
<dbReference type="EC" id="2.1.1.-" evidence="8"/>
<comment type="catalytic activity">
    <reaction evidence="7">
        <text>a 2'-deoxycytidine in DNA + S-adenosyl-L-methionine = an N(4)-methyl-2'-deoxycytidine in DNA + S-adenosyl-L-homocysteine + H(+)</text>
        <dbReference type="Rhea" id="RHEA:16857"/>
        <dbReference type="Rhea" id="RHEA-COMP:11369"/>
        <dbReference type="Rhea" id="RHEA-COMP:13674"/>
        <dbReference type="ChEBI" id="CHEBI:15378"/>
        <dbReference type="ChEBI" id="CHEBI:57856"/>
        <dbReference type="ChEBI" id="CHEBI:59789"/>
        <dbReference type="ChEBI" id="CHEBI:85452"/>
        <dbReference type="ChEBI" id="CHEBI:137933"/>
        <dbReference type="EC" id="2.1.1.113"/>
    </reaction>
</comment>
<feature type="compositionally biased region" description="Basic and acidic residues" evidence="9">
    <location>
        <begin position="285"/>
        <end position="295"/>
    </location>
</feature>
<evidence type="ECO:0000256" key="9">
    <source>
        <dbReference type="SAM" id="MobiDB-lite"/>
    </source>
</evidence>
<dbReference type="InterPro" id="IPR017985">
    <property type="entry name" value="MeTrfase_CN4_CS"/>
</dbReference>
<protein>
    <recommendedName>
        <fullName evidence="8">Methyltransferase</fullName>
        <ecNumber evidence="8">2.1.1.-</ecNumber>
    </recommendedName>
</protein>
<dbReference type="GO" id="GO:0003677">
    <property type="term" value="F:DNA binding"/>
    <property type="evidence" value="ECO:0007669"/>
    <property type="project" value="UniProtKB-KW"/>
</dbReference>
<evidence type="ECO:0000313" key="12">
    <source>
        <dbReference type="Proteomes" id="UP000663914"/>
    </source>
</evidence>
<comment type="similarity">
    <text evidence="1">Belongs to the N(4)/N(6)-methyltransferase family. N(4) subfamily.</text>
</comment>
<dbReference type="Gene3D" id="3.40.50.150">
    <property type="entry name" value="Vaccinia Virus protein VP39"/>
    <property type="match status" value="2"/>
</dbReference>
<evidence type="ECO:0000256" key="1">
    <source>
        <dbReference type="ARBA" id="ARBA00010203"/>
    </source>
</evidence>
<dbReference type="SUPFAM" id="SSF53335">
    <property type="entry name" value="S-adenosyl-L-methionine-dependent methyltransferases"/>
    <property type="match status" value="1"/>
</dbReference>
<dbReference type="PROSITE" id="PS00093">
    <property type="entry name" value="N4_MTASE"/>
    <property type="match status" value="1"/>
</dbReference>
<keyword evidence="3 11" id="KW-0808">Transferase</keyword>
<keyword evidence="6" id="KW-0238">DNA-binding</keyword>
<dbReference type="EMBL" id="CP072011">
    <property type="protein sequence ID" value="QTH17076.1"/>
    <property type="molecule type" value="Genomic_DNA"/>
</dbReference>
<evidence type="ECO:0000256" key="7">
    <source>
        <dbReference type="ARBA" id="ARBA00049120"/>
    </source>
</evidence>
<feature type="region of interest" description="Disordered" evidence="9">
    <location>
        <begin position="198"/>
        <end position="295"/>
    </location>
</feature>
<dbReference type="GO" id="GO:0008170">
    <property type="term" value="F:N-methyltransferase activity"/>
    <property type="evidence" value="ECO:0007669"/>
    <property type="project" value="InterPro"/>
</dbReference>
<name>A0A8B6UYU9_9PSED</name>
<reference evidence="11" key="2">
    <citation type="submission" date="2021-03" db="EMBL/GenBank/DDBJ databases">
        <authorList>
            <person name="Valentovich L.N."/>
            <person name="Akhremchuk A.E."/>
            <person name="Miamin V.E."/>
        </authorList>
    </citation>
    <scope>NUCLEOTIDE SEQUENCE</scope>
    <source>
        <strain evidence="11">3prime</strain>
    </source>
</reference>
<evidence type="ECO:0000256" key="8">
    <source>
        <dbReference type="RuleBase" id="RU362026"/>
    </source>
</evidence>
<evidence type="ECO:0000256" key="2">
    <source>
        <dbReference type="ARBA" id="ARBA00022603"/>
    </source>
</evidence>
<evidence type="ECO:0000256" key="5">
    <source>
        <dbReference type="ARBA" id="ARBA00022747"/>
    </source>
</evidence>
<sequence>MMRTLPDQSVNTCVTSPPYFGLRDYGVDGQIGLEETPAEFIARLVEVFREVRRVLRDDGTAWVNMGDSYASKPNGPIGLGGHNAEAPHVAVRTANARRSSQIPMGFKHKDLMGMPWRLAFALQDDGWYLRQDIIWHKPNPMPESTRDRCTKAHEYLFLLSKSRRYHYDSDAIREPANLTGKGSANGFRGGAYVNGSTFDNAEGGKRTSTGNTVPPNNGVGWGHGTDAKARNRSRGTVPTGWDTSTGDGGHGAYHKDGAERSRRNSFKRDDSKREQAIPGQNKGTHRPDREESSWDIETRNKRSVWTVATHAFKEAHFATFPPDLIRPCILAGAPRGGVVLDPFGGAGTTSLVSMQEGRRSIICELNPEYAEMARRRINAAWLDGAAQMDVFHDSAPAA</sequence>
<evidence type="ECO:0000256" key="3">
    <source>
        <dbReference type="ARBA" id="ARBA00022679"/>
    </source>
</evidence>
<evidence type="ECO:0000259" key="10">
    <source>
        <dbReference type="Pfam" id="PF01555"/>
    </source>
</evidence>
<dbReference type="InterPro" id="IPR029063">
    <property type="entry name" value="SAM-dependent_MTases_sf"/>
</dbReference>
<dbReference type="AlphaFoldDB" id="A0A8B6UYU9"/>
<dbReference type="InterPro" id="IPR002941">
    <property type="entry name" value="DNA_methylase_N4/N6"/>
</dbReference>
<dbReference type="GO" id="GO:0032259">
    <property type="term" value="P:methylation"/>
    <property type="evidence" value="ECO:0007669"/>
    <property type="project" value="UniProtKB-KW"/>
</dbReference>
<evidence type="ECO:0000256" key="4">
    <source>
        <dbReference type="ARBA" id="ARBA00022691"/>
    </source>
</evidence>